<reference evidence="2" key="2">
    <citation type="journal article" date="2008" name="Bioinformatics">
        <title>Assembly reconciliation.</title>
        <authorList>
            <person name="Zimin A.V."/>
            <person name="Smith D.R."/>
            <person name="Sutton G."/>
            <person name="Yorke J.A."/>
        </authorList>
    </citation>
    <scope>NUCLEOTIDE SEQUENCE</scope>
    <source>
        <strain evidence="2">TSC#15081-1352.22</strain>
    </source>
</reference>
<feature type="compositionally biased region" description="Basic residues" evidence="1">
    <location>
        <begin position="371"/>
        <end position="386"/>
    </location>
</feature>
<feature type="region of interest" description="Disordered" evidence="1">
    <location>
        <begin position="133"/>
        <end position="154"/>
    </location>
</feature>
<dbReference type="HOGENOM" id="CLU_038631_0_0_1"/>
<keyword evidence="4" id="KW-1185">Reference proteome</keyword>
<dbReference type="InParanoid" id="B4L6Z4"/>
<dbReference type="Proteomes" id="UP000009192">
    <property type="component" value="Unassembled WGS sequence"/>
</dbReference>
<evidence type="ECO:0000313" key="2">
    <source>
        <dbReference type="EMBL" id="EDW06140.1"/>
    </source>
</evidence>
<reference evidence="2" key="3">
    <citation type="submission" date="2015-11" db="EMBL/GenBank/DDBJ databases">
        <authorList>
            <consortium name="FlyBase"/>
        </authorList>
    </citation>
    <scope>NUCLEOTIDE SEQUENCE</scope>
    <source>
        <strain evidence="2">TSC#15081-1352.22</strain>
    </source>
</reference>
<dbReference type="eggNOG" id="ENOG502T9BV">
    <property type="taxonomic scope" value="Eukaryota"/>
</dbReference>
<feature type="region of interest" description="Disordered" evidence="1">
    <location>
        <begin position="367"/>
        <end position="407"/>
    </location>
</feature>
<evidence type="ECO:0000313" key="4">
    <source>
        <dbReference type="Proteomes" id="UP000009192"/>
    </source>
</evidence>
<feature type="compositionally biased region" description="Basic and acidic residues" evidence="1">
    <location>
        <begin position="136"/>
        <end position="153"/>
    </location>
</feature>
<proteinExistence type="predicted"/>
<evidence type="ECO:0000313" key="3">
    <source>
        <dbReference type="EMBL" id="KRG07161.1"/>
    </source>
</evidence>
<feature type="region of interest" description="Disordered" evidence="1">
    <location>
        <begin position="231"/>
        <end position="347"/>
    </location>
</feature>
<dbReference type="AlphaFoldDB" id="B4L6Z4"/>
<dbReference type="OrthoDB" id="7869990at2759"/>
<dbReference type="InterPro" id="IPR032057">
    <property type="entry name" value="DUF4799"/>
</dbReference>
<name>B4L6Z4_DROMO</name>
<protein>
    <submittedName>
        <fullName evidence="2">Uncharacterized protein, isoform A</fullName>
    </submittedName>
    <submittedName>
        <fullName evidence="3">Uncharacterized protein, isoform B</fullName>
    </submittedName>
</protein>
<reference evidence="2 4" key="1">
    <citation type="journal article" date="2007" name="Nature">
        <title>Evolution of genes and genomes on the Drosophila phylogeny.</title>
        <authorList>
            <consortium name="Drosophila 12 Genomes Consortium"/>
            <person name="Clark A.G."/>
            <person name="Eisen M.B."/>
            <person name="Smith D.R."/>
            <person name="Bergman C.M."/>
            <person name="Oliver B."/>
            <person name="Markow T.A."/>
            <person name="Kaufman T.C."/>
            <person name="Kellis M."/>
            <person name="Gelbart W."/>
            <person name="Iyer V.N."/>
            <person name="Pollard D.A."/>
            <person name="Sackton T.B."/>
            <person name="Larracuente A.M."/>
            <person name="Singh N.D."/>
            <person name="Abad J.P."/>
            <person name="Abt D.N."/>
            <person name="Adryan B."/>
            <person name="Aguade M."/>
            <person name="Akashi H."/>
            <person name="Anderson W.W."/>
            <person name="Aquadro C.F."/>
            <person name="Ardell D.H."/>
            <person name="Arguello R."/>
            <person name="Artieri C.G."/>
            <person name="Barbash D.A."/>
            <person name="Barker D."/>
            <person name="Barsanti P."/>
            <person name="Batterham P."/>
            <person name="Batzoglou S."/>
            <person name="Begun D."/>
            <person name="Bhutkar A."/>
            <person name="Blanco E."/>
            <person name="Bosak S.A."/>
            <person name="Bradley R.K."/>
            <person name="Brand A.D."/>
            <person name="Brent M.R."/>
            <person name="Brooks A.N."/>
            <person name="Brown R.H."/>
            <person name="Butlin R.K."/>
            <person name="Caggese C."/>
            <person name="Calvi B.R."/>
            <person name="Bernardo de Carvalho A."/>
            <person name="Caspi A."/>
            <person name="Castrezana S."/>
            <person name="Celniker S.E."/>
            <person name="Chang J.L."/>
            <person name="Chapple C."/>
            <person name="Chatterji S."/>
            <person name="Chinwalla A."/>
            <person name="Civetta A."/>
            <person name="Clifton S.W."/>
            <person name="Comeron J.M."/>
            <person name="Costello J.C."/>
            <person name="Coyne J.A."/>
            <person name="Daub J."/>
            <person name="David R.G."/>
            <person name="Delcher A.L."/>
            <person name="Delehaunty K."/>
            <person name="Do C.B."/>
            <person name="Ebling H."/>
            <person name="Edwards K."/>
            <person name="Eickbush T."/>
            <person name="Evans J.D."/>
            <person name="Filipski A."/>
            <person name="Findeiss S."/>
            <person name="Freyhult E."/>
            <person name="Fulton L."/>
            <person name="Fulton R."/>
            <person name="Garcia A.C."/>
            <person name="Gardiner A."/>
            <person name="Garfield D.A."/>
            <person name="Garvin B.E."/>
            <person name="Gibson G."/>
            <person name="Gilbert D."/>
            <person name="Gnerre S."/>
            <person name="Godfrey J."/>
            <person name="Good R."/>
            <person name="Gotea V."/>
            <person name="Gravely B."/>
            <person name="Greenberg A.J."/>
            <person name="Griffiths-Jones S."/>
            <person name="Gross S."/>
            <person name="Guigo R."/>
            <person name="Gustafson E.A."/>
            <person name="Haerty W."/>
            <person name="Hahn M.W."/>
            <person name="Halligan D.L."/>
            <person name="Halpern A.L."/>
            <person name="Halter G.M."/>
            <person name="Han M.V."/>
            <person name="Heger A."/>
            <person name="Hillier L."/>
            <person name="Hinrichs A.S."/>
            <person name="Holmes I."/>
            <person name="Hoskins R.A."/>
            <person name="Hubisz M.J."/>
            <person name="Hultmark D."/>
            <person name="Huntley M.A."/>
            <person name="Jaffe D.B."/>
            <person name="Jagadeeshan S."/>
            <person name="Jeck W.R."/>
            <person name="Johnson J."/>
            <person name="Jones C.D."/>
            <person name="Jordan W.C."/>
            <person name="Karpen G.H."/>
            <person name="Kataoka E."/>
            <person name="Keightley P.D."/>
            <person name="Kheradpour P."/>
            <person name="Kirkness E.F."/>
            <person name="Koerich L.B."/>
            <person name="Kristiansen K."/>
            <person name="Kudrna D."/>
            <person name="Kulathinal R.J."/>
            <person name="Kumar S."/>
            <person name="Kwok R."/>
            <person name="Lander E."/>
            <person name="Langley C.H."/>
            <person name="Lapoint R."/>
            <person name="Lazzaro B.P."/>
            <person name="Lee S.J."/>
            <person name="Levesque L."/>
            <person name="Li R."/>
            <person name="Lin C.F."/>
            <person name="Lin M.F."/>
            <person name="Lindblad-Toh K."/>
            <person name="Llopart A."/>
            <person name="Long M."/>
            <person name="Low L."/>
            <person name="Lozovsky E."/>
            <person name="Lu J."/>
            <person name="Luo M."/>
            <person name="Machado C.A."/>
            <person name="Makalowski W."/>
            <person name="Marzo M."/>
            <person name="Matsuda M."/>
            <person name="Matzkin L."/>
            <person name="McAllister B."/>
            <person name="McBride C.S."/>
            <person name="McKernan B."/>
            <person name="McKernan K."/>
            <person name="Mendez-Lago M."/>
            <person name="Minx P."/>
            <person name="Mollenhauer M.U."/>
            <person name="Montooth K."/>
            <person name="Mount S.M."/>
            <person name="Mu X."/>
            <person name="Myers E."/>
            <person name="Negre B."/>
            <person name="Newfeld S."/>
            <person name="Nielsen R."/>
            <person name="Noor M.A."/>
            <person name="O'Grady P."/>
            <person name="Pachter L."/>
            <person name="Papaceit M."/>
            <person name="Parisi M.J."/>
            <person name="Parisi M."/>
            <person name="Parts L."/>
            <person name="Pedersen J.S."/>
            <person name="Pesole G."/>
            <person name="Phillippy A.M."/>
            <person name="Ponting C.P."/>
            <person name="Pop M."/>
            <person name="Porcelli D."/>
            <person name="Powell J.R."/>
            <person name="Prohaska S."/>
            <person name="Pruitt K."/>
            <person name="Puig M."/>
            <person name="Quesneville H."/>
            <person name="Ram K.R."/>
            <person name="Rand D."/>
            <person name="Rasmussen M.D."/>
            <person name="Reed L.K."/>
            <person name="Reenan R."/>
            <person name="Reily A."/>
            <person name="Remington K.A."/>
            <person name="Rieger T.T."/>
            <person name="Ritchie M.G."/>
            <person name="Robin C."/>
            <person name="Rogers Y.H."/>
            <person name="Rohde C."/>
            <person name="Rozas J."/>
            <person name="Rubenfield M.J."/>
            <person name="Ruiz A."/>
            <person name="Russo S."/>
            <person name="Salzberg S.L."/>
            <person name="Sanchez-Gracia A."/>
            <person name="Saranga D.J."/>
            <person name="Sato H."/>
            <person name="Schaeffer S.W."/>
            <person name="Schatz M.C."/>
            <person name="Schlenke T."/>
            <person name="Schwartz R."/>
            <person name="Segarra C."/>
            <person name="Singh R.S."/>
            <person name="Sirot L."/>
            <person name="Sirota M."/>
            <person name="Sisneros N.B."/>
            <person name="Smith C.D."/>
            <person name="Smith T.F."/>
            <person name="Spieth J."/>
            <person name="Stage D.E."/>
            <person name="Stark A."/>
            <person name="Stephan W."/>
            <person name="Strausberg R.L."/>
            <person name="Strempel S."/>
            <person name="Sturgill D."/>
            <person name="Sutton G."/>
            <person name="Sutton G.G."/>
            <person name="Tao W."/>
            <person name="Teichmann S."/>
            <person name="Tobari Y.N."/>
            <person name="Tomimura Y."/>
            <person name="Tsolas J.M."/>
            <person name="Valente V.L."/>
            <person name="Venter E."/>
            <person name="Venter J.C."/>
            <person name="Vicario S."/>
            <person name="Vieira F.G."/>
            <person name="Vilella A.J."/>
            <person name="Villasante A."/>
            <person name="Walenz B."/>
            <person name="Wang J."/>
            <person name="Wasserman M."/>
            <person name="Watts T."/>
            <person name="Wilson D."/>
            <person name="Wilson R.K."/>
            <person name="Wing R.A."/>
            <person name="Wolfner M.F."/>
            <person name="Wong A."/>
            <person name="Wong G.K."/>
            <person name="Wu C.I."/>
            <person name="Wu G."/>
            <person name="Yamamoto D."/>
            <person name="Yang H.P."/>
            <person name="Yang S.P."/>
            <person name="Yorke J.A."/>
            <person name="Yoshida K."/>
            <person name="Zdobnov E."/>
            <person name="Zhang P."/>
            <person name="Zhang Y."/>
            <person name="Zimin A.V."/>
            <person name="Baldwin J."/>
            <person name="Abdouelleil A."/>
            <person name="Abdulkadir J."/>
            <person name="Abebe A."/>
            <person name="Abera B."/>
            <person name="Abreu J."/>
            <person name="Acer S.C."/>
            <person name="Aftuck L."/>
            <person name="Alexander A."/>
            <person name="An P."/>
            <person name="Anderson E."/>
            <person name="Anderson S."/>
            <person name="Arachi H."/>
            <person name="Azer M."/>
            <person name="Bachantsang P."/>
            <person name="Barry A."/>
            <person name="Bayul T."/>
            <person name="Berlin A."/>
            <person name="Bessette D."/>
            <person name="Bloom T."/>
            <person name="Blye J."/>
            <person name="Boguslavskiy L."/>
            <person name="Bonnet C."/>
            <person name="Boukhgalter B."/>
            <person name="Bourzgui I."/>
            <person name="Brown A."/>
            <person name="Cahill P."/>
            <person name="Channer S."/>
            <person name="Cheshatsang Y."/>
            <person name="Chuda L."/>
            <person name="Citroen M."/>
            <person name="Collymore A."/>
            <person name="Cooke P."/>
            <person name="Costello M."/>
            <person name="D'Aco K."/>
            <person name="Daza R."/>
            <person name="De Haan G."/>
            <person name="DeGray S."/>
            <person name="DeMaso C."/>
            <person name="Dhargay N."/>
            <person name="Dooley K."/>
            <person name="Dooley E."/>
            <person name="Doricent M."/>
            <person name="Dorje P."/>
            <person name="Dorjee K."/>
            <person name="Dupes A."/>
            <person name="Elong R."/>
            <person name="Falk J."/>
            <person name="Farina A."/>
            <person name="Faro S."/>
            <person name="Ferguson D."/>
            <person name="Fisher S."/>
            <person name="Foley C.D."/>
            <person name="Franke A."/>
            <person name="Friedrich D."/>
            <person name="Gadbois L."/>
            <person name="Gearin G."/>
            <person name="Gearin C.R."/>
            <person name="Giannoukos G."/>
            <person name="Goode T."/>
            <person name="Graham J."/>
            <person name="Grandbois E."/>
            <person name="Grewal S."/>
            <person name="Gyaltsen K."/>
            <person name="Hafez N."/>
            <person name="Hagos B."/>
            <person name="Hall J."/>
            <person name="Henson C."/>
            <person name="Hollinger A."/>
            <person name="Honan T."/>
            <person name="Huard M.D."/>
            <person name="Hughes L."/>
            <person name="Hurhula B."/>
            <person name="Husby M.E."/>
            <person name="Kamat A."/>
            <person name="Kanga B."/>
            <person name="Kashin S."/>
            <person name="Khazanovich D."/>
            <person name="Kisner P."/>
            <person name="Lance K."/>
            <person name="Lara M."/>
            <person name="Lee W."/>
            <person name="Lennon N."/>
            <person name="Letendre F."/>
            <person name="LeVine R."/>
            <person name="Lipovsky A."/>
            <person name="Liu X."/>
            <person name="Liu J."/>
            <person name="Liu S."/>
            <person name="Lokyitsang T."/>
            <person name="Lokyitsang Y."/>
            <person name="Lubonja R."/>
            <person name="Lui A."/>
            <person name="MacDonald P."/>
            <person name="Magnisalis V."/>
            <person name="Maru K."/>
            <person name="Matthews C."/>
            <person name="McCusker W."/>
            <person name="McDonough S."/>
            <person name="Mehta T."/>
            <person name="Meldrim J."/>
            <person name="Meneus L."/>
            <person name="Mihai O."/>
            <person name="Mihalev A."/>
            <person name="Mihova T."/>
            <person name="Mittelman R."/>
            <person name="Mlenga V."/>
            <person name="Montmayeur A."/>
            <person name="Mulrain L."/>
            <person name="Navidi A."/>
            <person name="Naylor J."/>
            <person name="Negash T."/>
            <person name="Nguyen T."/>
            <person name="Nguyen N."/>
            <person name="Nicol R."/>
            <person name="Norbu C."/>
            <person name="Norbu N."/>
            <person name="Novod N."/>
            <person name="O'Neill B."/>
            <person name="Osman S."/>
            <person name="Markiewicz E."/>
            <person name="Oyono O.L."/>
            <person name="Patti C."/>
            <person name="Phunkhang P."/>
            <person name="Pierre F."/>
            <person name="Priest M."/>
            <person name="Raghuraman S."/>
            <person name="Rege F."/>
            <person name="Reyes R."/>
            <person name="Rise C."/>
            <person name="Rogov P."/>
            <person name="Ross K."/>
            <person name="Ryan E."/>
            <person name="Settipalli S."/>
            <person name="Shea T."/>
            <person name="Sherpa N."/>
            <person name="Shi L."/>
            <person name="Shih D."/>
            <person name="Sparrow T."/>
            <person name="Spaulding J."/>
            <person name="Stalker J."/>
            <person name="Stange-Thomann N."/>
            <person name="Stavropoulos S."/>
            <person name="Stone C."/>
            <person name="Strader C."/>
            <person name="Tesfaye S."/>
            <person name="Thomson T."/>
            <person name="Thoulutsang Y."/>
            <person name="Thoulutsang D."/>
            <person name="Topham K."/>
            <person name="Topping I."/>
            <person name="Tsamla T."/>
            <person name="Vassiliev H."/>
            <person name="Vo A."/>
            <person name="Wangchuk T."/>
            <person name="Wangdi T."/>
            <person name="Weiand M."/>
            <person name="Wilkinson J."/>
            <person name="Wilson A."/>
            <person name="Yadav S."/>
            <person name="Young G."/>
            <person name="Yu Q."/>
            <person name="Zembek L."/>
            <person name="Zhong D."/>
            <person name="Zimmer A."/>
            <person name="Zwirko Z."/>
            <person name="Jaffe D.B."/>
            <person name="Alvarez P."/>
            <person name="Brockman W."/>
            <person name="Butler J."/>
            <person name="Chin C."/>
            <person name="Gnerre S."/>
            <person name="Grabherr M."/>
            <person name="Kleber M."/>
            <person name="Mauceli E."/>
            <person name="MacCallum I."/>
        </authorList>
    </citation>
    <scope>NUCLEOTIDE SEQUENCE [LARGE SCALE GENOMIC DNA]</scope>
    <source>
        <strain evidence="2">TSC#15081-1352.22</strain>
        <strain evidence="4">Tucson 15081-1352.22</strain>
    </source>
</reference>
<feature type="compositionally biased region" description="Basic residues" evidence="1">
    <location>
        <begin position="241"/>
        <end position="260"/>
    </location>
</feature>
<evidence type="ECO:0000256" key="1">
    <source>
        <dbReference type="SAM" id="MobiDB-lite"/>
    </source>
</evidence>
<gene>
    <name evidence="2" type="primary">Dmoj\GI16452</name>
    <name evidence="2" type="ORF">Dmoj_GI16452</name>
</gene>
<accession>B4L6Z4</accession>
<dbReference type="KEGG" id="dmo:Dmoj_GI16452"/>
<feature type="compositionally biased region" description="Basic residues" evidence="1">
    <location>
        <begin position="329"/>
        <end position="347"/>
    </location>
</feature>
<dbReference type="Pfam" id="PF16056">
    <property type="entry name" value="DUF4799"/>
    <property type="match status" value="1"/>
</dbReference>
<organism evidence="2 4">
    <name type="scientific">Drosophila mojavensis</name>
    <name type="common">Fruit fly</name>
    <dbReference type="NCBI Taxonomy" id="7230"/>
    <lineage>
        <taxon>Eukaryota</taxon>
        <taxon>Metazoa</taxon>
        <taxon>Ecdysozoa</taxon>
        <taxon>Arthropoda</taxon>
        <taxon>Hexapoda</taxon>
        <taxon>Insecta</taxon>
        <taxon>Pterygota</taxon>
        <taxon>Neoptera</taxon>
        <taxon>Endopterygota</taxon>
        <taxon>Diptera</taxon>
        <taxon>Brachycera</taxon>
        <taxon>Muscomorpha</taxon>
        <taxon>Ephydroidea</taxon>
        <taxon>Drosophilidae</taxon>
        <taxon>Drosophila</taxon>
    </lineage>
</organism>
<feature type="compositionally biased region" description="Gly residues" evidence="1">
    <location>
        <begin position="311"/>
        <end position="320"/>
    </location>
</feature>
<dbReference type="EMBL" id="CH933812">
    <property type="protein sequence ID" value="KRG07161.1"/>
    <property type="molecule type" value="Genomic_DNA"/>
</dbReference>
<sequence length="447" mass="48552">MLKWAVNQPRLSYLETQPDQGEAAGGHAISSYSDFQPTATPTPIAASRMKLNVNVKRQSLLHIQMQADAGDKENQLTSTLTSTPLPAASAAAAPPAPRCTPLLRDLSNILSPLHTPPLKRTAYACTLPTFEAEYSPGHRENKDQADSQRDTQDNRIIPGALLALRGMGIPDSYFEKPRYLQPAASTPAPAPSAAAAAAPAVAPIADQTLLSSTQMGDVTLERMIDAILESTRKAPSAAPRARARPHPHPHPRSRLRHISRPRPTPLPPISTSHSPTYRPAFDPASDLSEYWQPPTHPDVYEEREVRSPQQGVGGGGGSGAGDASLSLAGKRRSLQQLRRQRVVRRKRKIATKISSSVRHSAQKLLAAAARSAHKLPHPHAHAHSHSRAPGQRHISPDSGHNSTSDCELELEMGEELEASCQLDGIWLQQEVRDTTKRRLSFSLNEQS</sequence>
<dbReference type="OMA" id="AGKMLKW"/>
<dbReference type="EMBL" id="CH933812">
    <property type="protein sequence ID" value="EDW06140.1"/>
    <property type="molecule type" value="Genomic_DNA"/>
</dbReference>